<feature type="compositionally biased region" description="Polar residues" evidence="1">
    <location>
        <begin position="10"/>
        <end position="41"/>
    </location>
</feature>
<feature type="region of interest" description="Disordered" evidence="1">
    <location>
        <begin position="1"/>
        <end position="87"/>
    </location>
</feature>
<comment type="caution">
    <text evidence="2">The sequence shown here is derived from an EMBL/GenBank/DDBJ whole genome shotgun (WGS) entry which is preliminary data.</text>
</comment>
<organism evidence="2 3">
    <name type="scientific">Hibiscus sabdariffa</name>
    <name type="common">roselle</name>
    <dbReference type="NCBI Taxonomy" id="183260"/>
    <lineage>
        <taxon>Eukaryota</taxon>
        <taxon>Viridiplantae</taxon>
        <taxon>Streptophyta</taxon>
        <taxon>Embryophyta</taxon>
        <taxon>Tracheophyta</taxon>
        <taxon>Spermatophyta</taxon>
        <taxon>Magnoliopsida</taxon>
        <taxon>eudicotyledons</taxon>
        <taxon>Gunneridae</taxon>
        <taxon>Pentapetalae</taxon>
        <taxon>rosids</taxon>
        <taxon>malvids</taxon>
        <taxon>Malvales</taxon>
        <taxon>Malvaceae</taxon>
        <taxon>Malvoideae</taxon>
        <taxon>Hibiscus</taxon>
    </lineage>
</organism>
<feature type="compositionally biased region" description="Polar residues" evidence="1">
    <location>
        <begin position="63"/>
        <end position="80"/>
    </location>
</feature>
<keyword evidence="3" id="KW-1185">Reference proteome</keyword>
<accession>A0ABR2PBJ4</accession>
<name>A0ABR2PBJ4_9ROSI</name>
<evidence type="ECO:0000313" key="3">
    <source>
        <dbReference type="Proteomes" id="UP001396334"/>
    </source>
</evidence>
<dbReference type="EMBL" id="JBBPBN010000067">
    <property type="protein sequence ID" value="KAK8985809.1"/>
    <property type="molecule type" value="Genomic_DNA"/>
</dbReference>
<proteinExistence type="predicted"/>
<reference evidence="2 3" key="1">
    <citation type="journal article" date="2024" name="G3 (Bethesda)">
        <title>Genome assembly of Hibiscus sabdariffa L. provides insights into metabolisms of medicinal natural products.</title>
        <authorList>
            <person name="Kim T."/>
        </authorList>
    </citation>
    <scope>NUCLEOTIDE SEQUENCE [LARGE SCALE GENOMIC DNA]</scope>
    <source>
        <strain evidence="2">TK-2024</strain>
        <tissue evidence="2">Old leaves</tissue>
    </source>
</reference>
<protein>
    <submittedName>
        <fullName evidence="2">Uncharacterized protein</fullName>
    </submittedName>
</protein>
<evidence type="ECO:0000256" key="1">
    <source>
        <dbReference type="SAM" id="MobiDB-lite"/>
    </source>
</evidence>
<dbReference type="Proteomes" id="UP001396334">
    <property type="component" value="Unassembled WGS sequence"/>
</dbReference>
<sequence>MGAFPAAVDGTTSHNTAASSEFHSPPLTITNTVSPSPNFTRTHSDDTCEDADNSDSGHRRTTPACSNGTVNQASEVSSGDDTGLRSHSEELSVIETGDDLFSADEVVLSAQSPATTCQAMEAVNSVDQLG</sequence>
<gene>
    <name evidence="2" type="ORF">V6N11_047304</name>
</gene>
<evidence type="ECO:0000313" key="2">
    <source>
        <dbReference type="EMBL" id="KAK8985809.1"/>
    </source>
</evidence>